<evidence type="ECO:0000313" key="2">
    <source>
        <dbReference type="Proteomes" id="UP000789366"/>
    </source>
</evidence>
<accession>A0ACA9NZ88</accession>
<dbReference type="Proteomes" id="UP000789366">
    <property type="component" value="Unassembled WGS sequence"/>
</dbReference>
<reference evidence="1" key="1">
    <citation type="submission" date="2021-06" db="EMBL/GenBank/DDBJ databases">
        <authorList>
            <person name="Kallberg Y."/>
            <person name="Tangrot J."/>
            <person name="Rosling A."/>
        </authorList>
    </citation>
    <scope>NUCLEOTIDE SEQUENCE</scope>
    <source>
        <strain evidence="1">28 12/20/2015</strain>
    </source>
</reference>
<evidence type="ECO:0000313" key="1">
    <source>
        <dbReference type="EMBL" id="CAG8683934.1"/>
    </source>
</evidence>
<dbReference type="EMBL" id="CAJVPW010018891">
    <property type="protein sequence ID" value="CAG8683934.1"/>
    <property type="molecule type" value="Genomic_DNA"/>
</dbReference>
<feature type="non-terminal residue" evidence="1">
    <location>
        <position position="1"/>
    </location>
</feature>
<gene>
    <name evidence="1" type="ORF">SPELUC_LOCUS10310</name>
</gene>
<organism evidence="1 2">
    <name type="scientific">Cetraspora pellucida</name>
    <dbReference type="NCBI Taxonomy" id="1433469"/>
    <lineage>
        <taxon>Eukaryota</taxon>
        <taxon>Fungi</taxon>
        <taxon>Fungi incertae sedis</taxon>
        <taxon>Mucoromycota</taxon>
        <taxon>Glomeromycotina</taxon>
        <taxon>Glomeromycetes</taxon>
        <taxon>Diversisporales</taxon>
        <taxon>Gigasporaceae</taxon>
        <taxon>Cetraspora</taxon>
    </lineage>
</organism>
<keyword evidence="2" id="KW-1185">Reference proteome</keyword>
<protein>
    <submittedName>
        <fullName evidence="1">16881_t:CDS:1</fullName>
    </submittedName>
</protein>
<proteinExistence type="predicted"/>
<comment type="caution">
    <text evidence="1">The sequence shown here is derived from an EMBL/GenBank/DDBJ whole genome shotgun (WGS) entry which is preliminary data.</text>
</comment>
<sequence>RLNDDVSKNSGASKIKKYPKIYLGDGDRNLSIKTHLNNIWESDHFIENDIEYRNFGANQPLAKKLCNIEYELSCINKAKLARNKSEIETSSSGSDSQSTGSDWYDVDPSLSYQKTS</sequence>
<name>A0ACA9NZ88_9GLOM</name>